<comment type="subcellular location">
    <subcellularLocation>
        <location evidence="1 11">Mitochondrion inner membrane</location>
    </subcellularLocation>
</comment>
<dbReference type="PROSITE" id="PS00822">
    <property type="entry name" value="CYTO_HEME_LYASE_2"/>
    <property type="match status" value="1"/>
</dbReference>
<evidence type="ECO:0000256" key="2">
    <source>
        <dbReference type="ARBA" id="ARBA00007255"/>
    </source>
</evidence>
<dbReference type="InterPro" id="IPR000511">
    <property type="entry name" value="Holocyt_c/c1_synthase"/>
</dbReference>
<comment type="caution">
    <text evidence="13">The sequence shown here is derived from an EMBL/GenBank/DDBJ whole genome shotgun (WGS) entry which is preliminary data.</text>
</comment>
<evidence type="ECO:0000256" key="6">
    <source>
        <dbReference type="ARBA" id="ARBA00023004"/>
    </source>
</evidence>
<comment type="similarity">
    <text evidence="2 11">Belongs to the cytochrome c-type heme lyase family.</text>
</comment>
<keyword evidence="14" id="KW-1185">Reference proteome</keyword>
<evidence type="ECO:0000256" key="8">
    <source>
        <dbReference type="ARBA" id="ARBA00023136"/>
    </source>
</evidence>
<keyword evidence="6 11" id="KW-0408">Iron</keyword>
<comment type="catalytic activity">
    <reaction evidence="10">
        <text>holo-[cytochrome c] = apo-[cytochrome c] + heme b</text>
        <dbReference type="Rhea" id="RHEA:22648"/>
        <dbReference type="Rhea" id="RHEA-COMP:10725"/>
        <dbReference type="Rhea" id="RHEA-COMP:10726"/>
        <dbReference type="ChEBI" id="CHEBI:29950"/>
        <dbReference type="ChEBI" id="CHEBI:60344"/>
        <dbReference type="ChEBI" id="CHEBI:83739"/>
        <dbReference type="EC" id="4.4.1.17"/>
    </reaction>
    <physiologicalReaction direction="right-to-left" evidence="10">
        <dbReference type="Rhea" id="RHEA:22650"/>
    </physiologicalReaction>
</comment>
<sequence length="191" mass="22631">MGLSASTPAVPVQTSKASDHPTASPPSGCPMHEGKMKGCPMSASRFREKRVYPPEQIFWNAMWRKGWKWKDEDIRQKEMYNIIRIHNQNSEQAWKEIFKREALHAAVSLWSIIDPIWRESKRVFYSPRARIRSWMGYELPFDRHDWTINHCGTEIRYVIDYYDRGEVHKDDQFTVLDVRPAWICSHQYGTE</sequence>
<dbReference type="Pfam" id="PF01265">
    <property type="entry name" value="Cyto_heme_lyase"/>
    <property type="match status" value="1"/>
</dbReference>
<organism evidence="13 14">
    <name type="scientific">Sciurus carolinensis</name>
    <name type="common">Eastern gray squirrel</name>
    <dbReference type="NCBI Taxonomy" id="30640"/>
    <lineage>
        <taxon>Eukaryota</taxon>
        <taxon>Metazoa</taxon>
        <taxon>Chordata</taxon>
        <taxon>Craniata</taxon>
        <taxon>Vertebrata</taxon>
        <taxon>Euteleostomi</taxon>
        <taxon>Mammalia</taxon>
        <taxon>Eutheria</taxon>
        <taxon>Euarchontoglires</taxon>
        <taxon>Glires</taxon>
        <taxon>Rodentia</taxon>
        <taxon>Sciuromorpha</taxon>
        <taxon>Sciuridae</taxon>
        <taxon>Sciurinae</taxon>
        <taxon>Sciurini</taxon>
        <taxon>Sciurus</taxon>
    </lineage>
</organism>
<keyword evidence="7 11" id="KW-0496">Mitochondrion</keyword>
<evidence type="ECO:0000256" key="1">
    <source>
        <dbReference type="ARBA" id="ARBA00004273"/>
    </source>
</evidence>
<keyword evidence="3 11" id="KW-0349">Heme</keyword>
<keyword evidence="8 11" id="KW-0472">Membrane</keyword>
<gene>
    <name evidence="13" type="ORF">SUZIE_127900</name>
</gene>
<name>A0AA41MM24_SCICA</name>
<reference evidence="13" key="1">
    <citation type="submission" date="2020-03" db="EMBL/GenBank/DDBJ databases">
        <title>Studies in the Genomics of Life Span.</title>
        <authorList>
            <person name="Glass D."/>
        </authorList>
    </citation>
    <scope>NUCLEOTIDE SEQUENCE</scope>
    <source>
        <strain evidence="13">SUZIE</strain>
        <tissue evidence="13">Muscle</tissue>
    </source>
</reference>
<dbReference type="GO" id="GO:0046872">
    <property type="term" value="F:metal ion binding"/>
    <property type="evidence" value="ECO:0007669"/>
    <property type="project" value="UniProtKB-KW"/>
</dbReference>
<keyword evidence="4 11" id="KW-0479">Metal-binding</keyword>
<evidence type="ECO:0000256" key="7">
    <source>
        <dbReference type="ARBA" id="ARBA00023128"/>
    </source>
</evidence>
<accession>A0AA41MM24</accession>
<evidence type="ECO:0000256" key="12">
    <source>
        <dbReference type="SAM" id="MobiDB-lite"/>
    </source>
</evidence>
<keyword evidence="9 11" id="KW-0456">Lyase</keyword>
<comment type="function">
    <text evidence="11">Lyase that catalyzes the covalent linking of the heme group to the cytochrome C apoprotein to produce the mature functional cytochrome.</text>
</comment>
<dbReference type="Proteomes" id="UP001166674">
    <property type="component" value="Unassembled WGS sequence"/>
</dbReference>
<evidence type="ECO:0000256" key="3">
    <source>
        <dbReference type="ARBA" id="ARBA00022617"/>
    </source>
</evidence>
<dbReference type="AlphaFoldDB" id="A0AA41MM24"/>
<dbReference type="PANTHER" id="PTHR12743">
    <property type="entry name" value="CYTOCHROME C1 HEME LYASE"/>
    <property type="match status" value="1"/>
</dbReference>
<evidence type="ECO:0000256" key="9">
    <source>
        <dbReference type="ARBA" id="ARBA00023239"/>
    </source>
</evidence>
<feature type="compositionally biased region" description="Polar residues" evidence="12">
    <location>
        <begin position="1"/>
        <end position="16"/>
    </location>
</feature>
<keyword evidence="5 11" id="KW-0999">Mitochondrion inner membrane</keyword>
<evidence type="ECO:0000256" key="10">
    <source>
        <dbReference type="ARBA" id="ARBA00023944"/>
    </source>
</evidence>
<dbReference type="GO" id="GO:0004408">
    <property type="term" value="F:holocytochrome-c synthase activity"/>
    <property type="evidence" value="ECO:0007669"/>
    <property type="project" value="UniProtKB-EC"/>
</dbReference>
<proteinExistence type="inferred from homology"/>
<evidence type="ECO:0000313" key="14">
    <source>
        <dbReference type="Proteomes" id="UP001166674"/>
    </source>
</evidence>
<evidence type="ECO:0000256" key="4">
    <source>
        <dbReference type="ARBA" id="ARBA00022723"/>
    </source>
</evidence>
<protein>
    <recommendedName>
        <fullName evidence="11">Holocytochrome c-type synthase</fullName>
        <ecNumber evidence="11">4.4.1.17</ecNumber>
    </recommendedName>
</protein>
<feature type="region of interest" description="Disordered" evidence="12">
    <location>
        <begin position="1"/>
        <end position="36"/>
    </location>
</feature>
<evidence type="ECO:0000256" key="5">
    <source>
        <dbReference type="ARBA" id="ARBA00022792"/>
    </source>
</evidence>
<evidence type="ECO:0000313" key="13">
    <source>
        <dbReference type="EMBL" id="MBZ3874430.1"/>
    </source>
</evidence>
<dbReference type="EMBL" id="JAATJV010229400">
    <property type="protein sequence ID" value="MBZ3874430.1"/>
    <property type="molecule type" value="Genomic_DNA"/>
</dbReference>
<dbReference type="EC" id="4.4.1.17" evidence="11"/>
<dbReference type="GO" id="GO:0005743">
    <property type="term" value="C:mitochondrial inner membrane"/>
    <property type="evidence" value="ECO:0007669"/>
    <property type="project" value="UniProtKB-SubCell"/>
</dbReference>
<dbReference type="PANTHER" id="PTHR12743:SF0">
    <property type="entry name" value="HOLOCYTOCHROME C-TYPE SYNTHASE"/>
    <property type="match status" value="1"/>
</dbReference>
<evidence type="ECO:0000256" key="11">
    <source>
        <dbReference type="RuleBase" id="RU363130"/>
    </source>
</evidence>